<dbReference type="AlphaFoldDB" id="A0A165DEA2"/>
<protein>
    <recommendedName>
        <fullName evidence="4">BZIP domain-containing protein</fullName>
    </recommendedName>
</protein>
<proteinExistence type="predicted"/>
<evidence type="ECO:0000313" key="2">
    <source>
        <dbReference type="EMBL" id="KZT52626.1"/>
    </source>
</evidence>
<evidence type="ECO:0000313" key="3">
    <source>
        <dbReference type="Proteomes" id="UP000076842"/>
    </source>
</evidence>
<evidence type="ECO:0008006" key="4">
    <source>
        <dbReference type="Google" id="ProtNLM"/>
    </source>
</evidence>
<feature type="compositionally biased region" description="Low complexity" evidence="1">
    <location>
        <begin position="322"/>
        <end position="336"/>
    </location>
</feature>
<feature type="region of interest" description="Disordered" evidence="1">
    <location>
        <begin position="322"/>
        <end position="354"/>
    </location>
</feature>
<dbReference type="InParanoid" id="A0A165DEA2"/>
<reference evidence="2 3" key="1">
    <citation type="journal article" date="2016" name="Mol. Biol. Evol.">
        <title>Comparative Genomics of Early-Diverging Mushroom-Forming Fungi Provides Insights into the Origins of Lignocellulose Decay Capabilities.</title>
        <authorList>
            <person name="Nagy L.G."/>
            <person name="Riley R."/>
            <person name="Tritt A."/>
            <person name="Adam C."/>
            <person name="Daum C."/>
            <person name="Floudas D."/>
            <person name="Sun H."/>
            <person name="Yadav J.S."/>
            <person name="Pangilinan J."/>
            <person name="Larsson K.H."/>
            <person name="Matsuura K."/>
            <person name="Barry K."/>
            <person name="Labutti K."/>
            <person name="Kuo R."/>
            <person name="Ohm R.A."/>
            <person name="Bhattacharya S.S."/>
            <person name="Shirouzu T."/>
            <person name="Yoshinaga Y."/>
            <person name="Martin F.M."/>
            <person name="Grigoriev I.V."/>
            <person name="Hibbett D.S."/>
        </authorList>
    </citation>
    <scope>NUCLEOTIDE SEQUENCE [LARGE SCALE GENOMIC DNA]</scope>
    <source>
        <strain evidence="2 3">HHB12733</strain>
    </source>
</reference>
<feature type="region of interest" description="Disordered" evidence="1">
    <location>
        <begin position="1"/>
        <end position="36"/>
    </location>
</feature>
<accession>A0A165DEA2</accession>
<name>A0A165DEA2_9BASI</name>
<dbReference type="Proteomes" id="UP000076842">
    <property type="component" value="Unassembled WGS sequence"/>
</dbReference>
<dbReference type="OrthoDB" id="10577107at2759"/>
<dbReference type="EMBL" id="KV424060">
    <property type="protein sequence ID" value="KZT52626.1"/>
    <property type="molecule type" value="Genomic_DNA"/>
</dbReference>
<feature type="region of interest" description="Disordered" evidence="1">
    <location>
        <begin position="125"/>
        <end position="152"/>
    </location>
</feature>
<feature type="compositionally biased region" description="Basic and acidic residues" evidence="1">
    <location>
        <begin position="168"/>
        <end position="187"/>
    </location>
</feature>
<evidence type="ECO:0000256" key="1">
    <source>
        <dbReference type="SAM" id="MobiDB-lite"/>
    </source>
</evidence>
<feature type="region of interest" description="Disordered" evidence="1">
    <location>
        <begin position="167"/>
        <end position="195"/>
    </location>
</feature>
<organism evidence="2 3">
    <name type="scientific">Calocera cornea HHB12733</name>
    <dbReference type="NCBI Taxonomy" id="1353952"/>
    <lineage>
        <taxon>Eukaryota</taxon>
        <taxon>Fungi</taxon>
        <taxon>Dikarya</taxon>
        <taxon>Basidiomycota</taxon>
        <taxon>Agaricomycotina</taxon>
        <taxon>Dacrymycetes</taxon>
        <taxon>Dacrymycetales</taxon>
        <taxon>Dacrymycetaceae</taxon>
        <taxon>Calocera</taxon>
    </lineage>
</organism>
<feature type="compositionally biased region" description="Low complexity" evidence="1">
    <location>
        <begin position="127"/>
        <end position="138"/>
    </location>
</feature>
<sequence length="354" mass="39311">MLSAPLDAGRPHSATLPISKTLRTSRSSSPNSTIANSHTFTLSPHPSFIFDHSPPSTANSVCDQFAATLPVNDSQDKTLGLTLSNTWDFSSWICDSPSSITPDSANPEPVASDLSMIELPTWTFLEPSPSSTASSHATFPDAPPPTAEQSPDIALSSSWLDNAIAQHASDHEDTERREDEEHADRSPVRHSISDQMMDGYDMTSEVTDEAENTRELTETRTKLPEAERLRRQRARNREGARRWREKQRGEIERYKREALDEHIKLKRQEIANQILCKEVDNQKKHIQWLTFKLCEVNTSLRRLQAAAQEWSPDSLLAQMPHSLASSVPSSSATPQPISMQALSGFGKKSTSVAT</sequence>
<feature type="compositionally biased region" description="Polar residues" evidence="1">
    <location>
        <begin position="16"/>
        <end position="36"/>
    </location>
</feature>
<keyword evidence="3" id="KW-1185">Reference proteome</keyword>
<gene>
    <name evidence="2" type="ORF">CALCODRAFT_502042</name>
</gene>